<name>A0ACA9KSY2_9GLOM</name>
<dbReference type="Proteomes" id="UP000789920">
    <property type="component" value="Unassembled WGS sequence"/>
</dbReference>
<evidence type="ECO:0000313" key="2">
    <source>
        <dbReference type="Proteomes" id="UP000789920"/>
    </source>
</evidence>
<reference evidence="1" key="1">
    <citation type="submission" date="2021-06" db="EMBL/GenBank/DDBJ databases">
        <authorList>
            <person name="Kallberg Y."/>
            <person name="Tangrot J."/>
            <person name="Rosling A."/>
        </authorList>
    </citation>
    <scope>NUCLEOTIDE SEQUENCE</scope>
    <source>
        <strain evidence="1">MA461A</strain>
    </source>
</reference>
<protein>
    <submittedName>
        <fullName evidence="1">20305_t:CDS:1</fullName>
    </submittedName>
</protein>
<dbReference type="EMBL" id="CAJVQC010001174">
    <property type="protein sequence ID" value="CAG8489085.1"/>
    <property type="molecule type" value="Genomic_DNA"/>
</dbReference>
<organism evidence="1 2">
    <name type="scientific">Racocetra persica</name>
    <dbReference type="NCBI Taxonomy" id="160502"/>
    <lineage>
        <taxon>Eukaryota</taxon>
        <taxon>Fungi</taxon>
        <taxon>Fungi incertae sedis</taxon>
        <taxon>Mucoromycota</taxon>
        <taxon>Glomeromycotina</taxon>
        <taxon>Glomeromycetes</taxon>
        <taxon>Diversisporales</taxon>
        <taxon>Gigasporaceae</taxon>
        <taxon>Racocetra</taxon>
    </lineage>
</organism>
<comment type="caution">
    <text evidence="1">The sequence shown here is derived from an EMBL/GenBank/DDBJ whole genome shotgun (WGS) entry which is preliminary data.</text>
</comment>
<gene>
    <name evidence="1" type="ORF">RPERSI_LOCUS1306</name>
</gene>
<sequence length="42" mass="4627">MGKICPNNNQNNGSIIELKYDDVLSKILVSRLRVESGLKLPG</sequence>
<proteinExistence type="predicted"/>
<keyword evidence="2" id="KW-1185">Reference proteome</keyword>
<evidence type="ECO:0000313" key="1">
    <source>
        <dbReference type="EMBL" id="CAG8489085.1"/>
    </source>
</evidence>
<accession>A0ACA9KSY2</accession>